<keyword evidence="1" id="KW-1133">Transmembrane helix</keyword>
<reference evidence="2 3" key="1">
    <citation type="journal article" date="2020" name="Biotechnol. Biofuels">
        <title>New insights from the biogas microbiome by comprehensive genome-resolved metagenomics of nearly 1600 species originating from multiple anaerobic digesters.</title>
        <authorList>
            <person name="Campanaro S."/>
            <person name="Treu L."/>
            <person name="Rodriguez-R L.M."/>
            <person name="Kovalovszki A."/>
            <person name="Ziels R.M."/>
            <person name="Maus I."/>
            <person name="Zhu X."/>
            <person name="Kougias P.G."/>
            <person name="Basile A."/>
            <person name="Luo G."/>
            <person name="Schluter A."/>
            <person name="Konstantinidis K.T."/>
            <person name="Angelidaki I."/>
        </authorList>
    </citation>
    <scope>NUCLEOTIDE SEQUENCE [LARGE SCALE GENOMIC DNA]</scope>
    <source>
        <strain evidence="2">AS27yjCOA_65</strain>
    </source>
</reference>
<proteinExistence type="predicted"/>
<dbReference type="AlphaFoldDB" id="A0A7X9FPY2"/>
<evidence type="ECO:0000313" key="3">
    <source>
        <dbReference type="Proteomes" id="UP000524246"/>
    </source>
</evidence>
<protein>
    <submittedName>
        <fullName evidence="2">Uncharacterized protein</fullName>
    </submittedName>
</protein>
<organism evidence="2 3">
    <name type="scientific">SAR324 cluster bacterium</name>
    <dbReference type="NCBI Taxonomy" id="2024889"/>
    <lineage>
        <taxon>Bacteria</taxon>
        <taxon>Deltaproteobacteria</taxon>
        <taxon>SAR324 cluster</taxon>
    </lineage>
</organism>
<keyword evidence="1" id="KW-0812">Transmembrane</keyword>
<feature type="transmembrane region" description="Helical" evidence="1">
    <location>
        <begin position="103"/>
        <end position="124"/>
    </location>
</feature>
<name>A0A7X9FPY2_9DELT</name>
<accession>A0A7X9FPY2</accession>
<evidence type="ECO:0000313" key="2">
    <source>
        <dbReference type="EMBL" id="NMC62150.1"/>
    </source>
</evidence>
<keyword evidence="1" id="KW-0472">Membrane</keyword>
<dbReference type="Proteomes" id="UP000524246">
    <property type="component" value="Unassembled WGS sequence"/>
</dbReference>
<feature type="transmembrane region" description="Helical" evidence="1">
    <location>
        <begin position="136"/>
        <end position="157"/>
    </location>
</feature>
<sequence length="204" mass="22058">MIEGKIKSEALTGQGYLEMLSTFPNGQTYFSRTLSKKGPQAALSGSFDWRPFSLPFIRSKNSPAPNLLSFNIKAPKGAVLYLSEIKLLQGATLDEGWLSREELGLIGGVLGGVLGCLGGLIGLLSAKGKAQNLVKLIIALCIILALGLLVTGLLAALYSQPEYMYTSLLISGAFLILLFVFVQRSVSKCYQEIELRRIKAQDTL</sequence>
<evidence type="ECO:0000256" key="1">
    <source>
        <dbReference type="SAM" id="Phobius"/>
    </source>
</evidence>
<feature type="transmembrane region" description="Helical" evidence="1">
    <location>
        <begin position="163"/>
        <end position="182"/>
    </location>
</feature>
<comment type="caution">
    <text evidence="2">The sequence shown here is derived from an EMBL/GenBank/DDBJ whole genome shotgun (WGS) entry which is preliminary data.</text>
</comment>
<dbReference type="EMBL" id="JAAZON010000124">
    <property type="protein sequence ID" value="NMC62150.1"/>
    <property type="molecule type" value="Genomic_DNA"/>
</dbReference>
<gene>
    <name evidence="2" type="ORF">GYA55_03185</name>
</gene>